<name>L0EK19_THECK</name>
<dbReference type="HOGENOM" id="CLU_000445_92_3_9"/>
<evidence type="ECO:0000259" key="1">
    <source>
        <dbReference type="PROSITE" id="PS51832"/>
    </source>
</evidence>
<dbReference type="CDD" id="cd00077">
    <property type="entry name" value="HDc"/>
    <property type="match status" value="1"/>
</dbReference>
<sequence length="208" mass="23533">METRLHRKLTTAVKEGNEEKNRILGVIDTLFASIKLRDAVTAEHSLIMARISFRLALIHDRTNAGMYYVGSLTHDIGKLAMPDTILKGNQLLNYGEREILRQHVTDGVDMLTQLRMPKLVIDIARYHHERFDGSGYLEGLKGKDIPLAGRIAAVSDTYATLVTGRPYQSKKEHKEAINIMENERELFDPDIFESFLQIATGIEKGLIE</sequence>
<accession>L0EK19</accession>
<evidence type="ECO:0000313" key="3">
    <source>
        <dbReference type="Proteomes" id="UP000010795"/>
    </source>
</evidence>
<dbReference type="PANTHER" id="PTHR43155">
    <property type="entry name" value="CYCLIC DI-GMP PHOSPHODIESTERASE PA4108-RELATED"/>
    <property type="match status" value="1"/>
</dbReference>
<keyword evidence="3" id="KW-1185">Reference proteome</keyword>
<feature type="domain" description="HD-GYP" evidence="1">
    <location>
        <begin position="19"/>
        <end position="208"/>
    </location>
</feature>
<dbReference type="PANTHER" id="PTHR43155:SF2">
    <property type="entry name" value="CYCLIC DI-GMP PHOSPHODIESTERASE PA4108"/>
    <property type="match status" value="1"/>
</dbReference>
<dbReference type="Pfam" id="PF13487">
    <property type="entry name" value="HD_5"/>
    <property type="match status" value="1"/>
</dbReference>
<reference evidence="3" key="1">
    <citation type="submission" date="2012-01" db="EMBL/GenBank/DDBJ databases">
        <title>Complete sequence of plasmid of Thermobacillus composti KWC4.</title>
        <authorList>
            <person name="Lucas S."/>
            <person name="Han J."/>
            <person name="Lapidus A."/>
            <person name="Cheng J.-F."/>
            <person name="Goodwin L."/>
            <person name="Pitluck S."/>
            <person name="Peters L."/>
            <person name="Ovchinnikova G."/>
            <person name="Teshima H."/>
            <person name="Detter J.C."/>
            <person name="Han C."/>
            <person name="Tapia R."/>
            <person name="Land M."/>
            <person name="Hauser L."/>
            <person name="Kyrpides N."/>
            <person name="Ivanova N."/>
            <person name="Pagani I."/>
            <person name="Anderson I."/>
            <person name="Woyke T."/>
        </authorList>
    </citation>
    <scope>NUCLEOTIDE SEQUENCE [LARGE SCALE GENOMIC DNA]</scope>
    <source>
        <strain evidence="3">DSM 18247 / JCM 13945 / KWC4</strain>
        <plasmid evidence="3">Plasmid pTHECO01</plasmid>
    </source>
</reference>
<dbReference type="NCBIfam" id="TIGR00277">
    <property type="entry name" value="HDIG"/>
    <property type="match status" value="1"/>
</dbReference>
<dbReference type="RefSeq" id="WP_015256751.1">
    <property type="nucleotide sequence ID" value="NC_019898.1"/>
</dbReference>
<dbReference type="eggNOG" id="COG3437">
    <property type="taxonomic scope" value="Bacteria"/>
</dbReference>
<dbReference type="Gene3D" id="1.10.3210.10">
    <property type="entry name" value="Hypothetical protein af1432"/>
    <property type="match status" value="1"/>
</dbReference>
<dbReference type="KEGG" id="tco:Theco_4037"/>
<dbReference type="OrthoDB" id="9759601at2"/>
<organism evidence="2 3">
    <name type="scientific">Thermobacillus composti (strain DSM 18247 / JCM 13945 / KWC4)</name>
    <dbReference type="NCBI Taxonomy" id="717605"/>
    <lineage>
        <taxon>Bacteria</taxon>
        <taxon>Bacillati</taxon>
        <taxon>Bacillota</taxon>
        <taxon>Bacilli</taxon>
        <taxon>Bacillales</taxon>
        <taxon>Paenibacillaceae</taxon>
        <taxon>Thermobacillus</taxon>
    </lineage>
</organism>
<protein>
    <submittedName>
        <fullName evidence="2">Response regulator containing a CheY-like receiver domain and an HD-GYP domain</fullName>
    </submittedName>
</protein>
<dbReference type="AlphaFoldDB" id="L0EK19"/>
<dbReference type="EMBL" id="CP003256">
    <property type="protein sequence ID" value="AGA60039.1"/>
    <property type="molecule type" value="Genomic_DNA"/>
</dbReference>
<dbReference type="SUPFAM" id="SSF109604">
    <property type="entry name" value="HD-domain/PDEase-like"/>
    <property type="match status" value="1"/>
</dbReference>
<dbReference type="InterPro" id="IPR037522">
    <property type="entry name" value="HD_GYP_dom"/>
</dbReference>
<dbReference type="PROSITE" id="PS51832">
    <property type="entry name" value="HD_GYP"/>
    <property type="match status" value="1"/>
</dbReference>
<geneLocation type="plasmid" evidence="2 3">
    <name>pTHECO01</name>
</geneLocation>
<gene>
    <name evidence="2" type="ordered locus">Theco_4037</name>
</gene>
<evidence type="ECO:0000313" key="2">
    <source>
        <dbReference type="EMBL" id="AGA60039.1"/>
    </source>
</evidence>
<keyword evidence="2" id="KW-0614">Plasmid</keyword>
<dbReference type="InterPro" id="IPR006675">
    <property type="entry name" value="HDIG_dom"/>
</dbReference>
<dbReference type="InterPro" id="IPR003607">
    <property type="entry name" value="HD/PDEase_dom"/>
</dbReference>
<proteinExistence type="predicted"/>
<dbReference type="Proteomes" id="UP000010795">
    <property type="component" value="Plasmid pTHECO01"/>
</dbReference>